<accession>A0A0F9BU37</accession>
<organism evidence="1">
    <name type="scientific">marine sediment metagenome</name>
    <dbReference type="NCBI Taxonomy" id="412755"/>
    <lineage>
        <taxon>unclassified sequences</taxon>
        <taxon>metagenomes</taxon>
        <taxon>ecological metagenomes</taxon>
    </lineage>
</organism>
<dbReference type="EMBL" id="LAZR01036212">
    <property type="protein sequence ID" value="KKL25444.1"/>
    <property type="molecule type" value="Genomic_DNA"/>
</dbReference>
<name>A0A0F9BU37_9ZZZZ</name>
<evidence type="ECO:0000313" key="1">
    <source>
        <dbReference type="EMBL" id="KKL25444.1"/>
    </source>
</evidence>
<dbReference type="AlphaFoldDB" id="A0A0F9BU37"/>
<comment type="caution">
    <text evidence="1">The sequence shown here is derived from an EMBL/GenBank/DDBJ whole genome shotgun (WGS) entry which is preliminary data.</text>
</comment>
<sequence length="72" mass="8282">MTTAIDELLAWLRKREASCRVMASSYGRCKGNPPSLVLAKQREADRLTNWIKALNDLQADYDNEVYAHGWRN</sequence>
<proteinExistence type="predicted"/>
<gene>
    <name evidence="1" type="ORF">LCGC14_2405250</name>
</gene>
<reference evidence="1" key="1">
    <citation type="journal article" date="2015" name="Nature">
        <title>Complex archaea that bridge the gap between prokaryotes and eukaryotes.</title>
        <authorList>
            <person name="Spang A."/>
            <person name="Saw J.H."/>
            <person name="Jorgensen S.L."/>
            <person name="Zaremba-Niedzwiedzka K."/>
            <person name="Martijn J."/>
            <person name="Lind A.E."/>
            <person name="van Eijk R."/>
            <person name="Schleper C."/>
            <person name="Guy L."/>
            <person name="Ettema T.J."/>
        </authorList>
    </citation>
    <scope>NUCLEOTIDE SEQUENCE</scope>
</reference>
<protein>
    <submittedName>
        <fullName evidence="1">Uncharacterized protein</fullName>
    </submittedName>
</protein>